<evidence type="ECO:0000313" key="1">
    <source>
        <dbReference type="EMBL" id="VEL43231.1"/>
    </source>
</evidence>
<reference evidence="1" key="1">
    <citation type="submission" date="2018-11" db="EMBL/GenBank/DDBJ databases">
        <authorList>
            <consortium name="Pathogen Informatics"/>
        </authorList>
    </citation>
    <scope>NUCLEOTIDE SEQUENCE</scope>
</reference>
<dbReference type="EMBL" id="CAAALY010279778">
    <property type="protein sequence ID" value="VEL43231.1"/>
    <property type="molecule type" value="Genomic_DNA"/>
</dbReference>
<accession>A0A448XRM4</accession>
<keyword evidence="2" id="KW-1185">Reference proteome</keyword>
<comment type="caution">
    <text evidence="1">The sequence shown here is derived from an EMBL/GenBank/DDBJ whole genome shotgun (WGS) entry which is preliminary data.</text>
</comment>
<protein>
    <submittedName>
        <fullName evidence="1">Uncharacterized protein</fullName>
    </submittedName>
</protein>
<gene>
    <name evidence="1" type="ORF">PXEA_LOCUS36671</name>
</gene>
<evidence type="ECO:0000313" key="2">
    <source>
        <dbReference type="Proteomes" id="UP000784294"/>
    </source>
</evidence>
<sequence>MLLKLAPFVCGLHSSLADSDEKVIRISAHRLNQLRVSIRSRNTFSDSESVPFWGPPLRARRQATRCLAAACAEALVEGTPLCLSIPFEPRFLSSKPRPLGPMQLYLDYLFVRLSVCPYVRLPPRLVQFDSRSLVDSTPPSCQTVTRLAEARRRGIGLGLSRPFRLRVECVVKTANCCSRGRLCHDSTSNPKGHLSCPLGQHLATPQSADAQEFSLEIGV</sequence>
<dbReference type="Proteomes" id="UP000784294">
    <property type="component" value="Unassembled WGS sequence"/>
</dbReference>
<organism evidence="1 2">
    <name type="scientific">Protopolystoma xenopodis</name>
    <dbReference type="NCBI Taxonomy" id="117903"/>
    <lineage>
        <taxon>Eukaryota</taxon>
        <taxon>Metazoa</taxon>
        <taxon>Spiralia</taxon>
        <taxon>Lophotrochozoa</taxon>
        <taxon>Platyhelminthes</taxon>
        <taxon>Monogenea</taxon>
        <taxon>Polyopisthocotylea</taxon>
        <taxon>Polystomatidea</taxon>
        <taxon>Polystomatidae</taxon>
        <taxon>Protopolystoma</taxon>
    </lineage>
</organism>
<dbReference type="AlphaFoldDB" id="A0A448XRM4"/>
<proteinExistence type="predicted"/>
<name>A0A448XRM4_9PLAT</name>